<dbReference type="RefSeq" id="WP_377604060.1">
    <property type="nucleotide sequence ID" value="NZ_JBHUME010000009.1"/>
</dbReference>
<evidence type="ECO:0000313" key="3">
    <source>
        <dbReference type="Proteomes" id="UP001597541"/>
    </source>
</evidence>
<evidence type="ECO:0000313" key="2">
    <source>
        <dbReference type="EMBL" id="MFD2613843.1"/>
    </source>
</evidence>
<accession>A0ABW5PGZ1</accession>
<dbReference type="Proteomes" id="UP001597541">
    <property type="component" value="Unassembled WGS sequence"/>
</dbReference>
<keyword evidence="1" id="KW-0812">Transmembrane</keyword>
<organism evidence="2 3">
    <name type="scientific">Paenibacillus gansuensis</name>
    <dbReference type="NCBI Taxonomy" id="306542"/>
    <lineage>
        <taxon>Bacteria</taxon>
        <taxon>Bacillati</taxon>
        <taxon>Bacillota</taxon>
        <taxon>Bacilli</taxon>
        <taxon>Bacillales</taxon>
        <taxon>Paenibacillaceae</taxon>
        <taxon>Paenibacillus</taxon>
    </lineage>
</organism>
<proteinExistence type="predicted"/>
<sequence>MKQAEKEHHILGGPSLWREISNLLLAVGVIAVIILASRFL</sequence>
<keyword evidence="3" id="KW-1185">Reference proteome</keyword>
<gene>
    <name evidence="2" type="ORF">ACFSUF_15610</name>
</gene>
<keyword evidence="1" id="KW-1133">Transmembrane helix</keyword>
<dbReference type="EMBL" id="JBHUME010000009">
    <property type="protein sequence ID" value="MFD2613843.1"/>
    <property type="molecule type" value="Genomic_DNA"/>
</dbReference>
<reference evidence="3" key="1">
    <citation type="journal article" date="2019" name="Int. J. Syst. Evol. Microbiol.">
        <title>The Global Catalogue of Microorganisms (GCM) 10K type strain sequencing project: providing services to taxonomists for standard genome sequencing and annotation.</title>
        <authorList>
            <consortium name="The Broad Institute Genomics Platform"/>
            <consortium name="The Broad Institute Genome Sequencing Center for Infectious Disease"/>
            <person name="Wu L."/>
            <person name="Ma J."/>
        </authorList>
    </citation>
    <scope>NUCLEOTIDE SEQUENCE [LARGE SCALE GENOMIC DNA]</scope>
    <source>
        <strain evidence="3">KCTC 3950</strain>
    </source>
</reference>
<name>A0ABW5PGZ1_9BACL</name>
<comment type="caution">
    <text evidence="2">The sequence shown here is derived from an EMBL/GenBank/DDBJ whole genome shotgun (WGS) entry which is preliminary data.</text>
</comment>
<evidence type="ECO:0000256" key="1">
    <source>
        <dbReference type="SAM" id="Phobius"/>
    </source>
</evidence>
<keyword evidence="1" id="KW-0472">Membrane</keyword>
<protein>
    <submittedName>
        <fullName evidence="2">Uncharacterized protein</fullName>
    </submittedName>
</protein>
<feature type="transmembrane region" description="Helical" evidence="1">
    <location>
        <begin position="20"/>
        <end position="39"/>
    </location>
</feature>